<dbReference type="SMART" id="SM01231">
    <property type="entry name" value="H-kinase_dim"/>
    <property type="match status" value="1"/>
</dbReference>
<dbReference type="SUPFAM" id="SSF55052">
    <property type="entry name" value="CheY-binding domain of CheA"/>
    <property type="match status" value="1"/>
</dbReference>
<dbReference type="SUPFAM" id="SSF47226">
    <property type="entry name" value="Histidine-containing phosphotransfer domain, HPT domain"/>
    <property type="match status" value="1"/>
</dbReference>
<dbReference type="SMART" id="SM00260">
    <property type="entry name" value="CheW"/>
    <property type="match status" value="2"/>
</dbReference>
<evidence type="ECO:0000256" key="6">
    <source>
        <dbReference type="ARBA" id="ARBA00022679"/>
    </source>
</evidence>
<dbReference type="PANTHER" id="PTHR43395">
    <property type="entry name" value="SENSOR HISTIDINE KINASE CHEA"/>
    <property type="match status" value="1"/>
</dbReference>
<dbReference type="InterPro" id="IPR005467">
    <property type="entry name" value="His_kinase_dom"/>
</dbReference>
<evidence type="ECO:0000313" key="16">
    <source>
        <dbReference type="Proteomes" id="UP001649230"/>
    </source>
</evidence>
<comment type="catalytic activity">
    <reaction evidence="1">
        <text>ATP + protein L-histidine = ADP + protein N-phospho-L-histidine.</text>
        <dbReference type="EC" id="2.7.13.3"/>
    </reaction>
</comment>
<organism evidence="15 16">
    <name type="scientific">Paenibacillus hexagrammi</name>
    <dbReference type="NCBI Taxonomy" id="2908839"/>
    <lineage>
        <taxon>Bacteria</taxon>
        <taxon>Bacillati</taxon>
        <taxon>Bacillota</taxon>
        <taxon>Bacilli</taxon>
        <taxon>Bacillales</taxon>
        <taxon>Paenibacillaceae</taxon>
        <taxon>Paenibacillus</taxon>
    </lineage>
</organism>
<feature type="modified residue" description="Phosphohistidine" evidence="11">
    <location>
        <position position="50"/>
    </location>
</feature>
<dbReference type="InterPro" id="IPR037052">
    <property type="entry name" value="CheA-like_P2_sf"/>
</dbReference>
<name>A0ABY3SGM8_9BACL</name>
<evidence type="ECO:0000256" key="7">
    <source>
        <dbReference type="ARBA" id="ARBA00022741"/>
    </source>
</evidence>
<dbReference type="PANTHER" id="PTHR43395:SF1">
    <property type="entry name" value="CHEMOTAXIS PROTEIN CHEA"/>
    <property type="match status" value="1"/>
</dbReference>
<feature type="domain" description="CheW-like" evidence="13">
    <location>
        <begin position="571"/>
        <end position="706"/>
    </location>
</feature>
<dbReference type="RefSeq" id="WP_235119227.1">
    <property type="nucleotide sequence ID" value="NZ_CP090978.1"/>
</dbReference>
<dbReference type="PROSITE" id="PS50109">
    <property type="entry name" value="HIS_KIN"/>
    <property type="match status" value="1"/>
</dbReference>
<dbReference type="Gene3D" id="1.20.120.160">
    <property type="entry name" value="HPT domain"/>
    <property type="match status" value="1"/>
</dbReference>
<evidence type="ECO:0000313" key="15">
    <source>
        <dbReference type="EMBL" id="UJF32884.1"/>
    </source>
</evidence>
<accession>A0ABY3SGM8</accession>
<dbReference type="CDD" id="cd16916">
    <property type="entry name" value="HATPase_CheA-like"/>
    <property type="match status" value="1"/>
</dbReference>
<dbReference type="Gene3D" id="3.30.565.10">
    <property type="entry name" value="Histidine kinase-like ATPase, C-terminal domain"/>
    <property type="match status" value="1"/>
</dbReference>
<dbReference type="InterPro" id="IPR036061">
    <property type="entry name" value="CheW-like_dom_sf"/>
</dbReference>
<evidence type="ECO:0000256" key="5">
    <source>
        <dbReference type="ARBA" id="ARBA00022553"/>
    </source>
</evidence>
<dbReference type="Proteomes" id="UP001649230">
    <property type="component" value="Chromosome"/>
</dbReference>
<dbReference type="Gene3D" id="3.30.70.1110">
    <property type="entry name" value="Histidine kinase CheA-like, P2 response regulator-binding domain"/>
    <property type="match status" value="1"/>
</dbReference>
<keyword evidence="5 11" id="KW-0597">Phosphoprotein</keyword>
<reference evidence="15 16" key="1">
    <citation type="journal article" date="2024" name="Int. J. Syst. Evol. Microbiol.">
        <title>Paenibacillus hexagrammi sp. nov., a novel bacterium isolated from the gut content of Hexagrammos agrammus.</title>
        <authorList>
            <person name="Jung H.K."/>
            <person name="Kim D.G."/>
            <person name="Zin H."/>
            <person name="Park J."/>
            <person name="Jung H."/>
            <person name="Kim Y.O."/>
            <person name="Kong H.J."/>
            <person name="Kim J.W."/>
            <person name="Kim Y.S."/>
        </authorList>
    </citation>
    <scope>NUCLEOTIDE SEQUENCE [LARGE SCALE GENOMIC DNA]</scope>
    <source>
        <strain evidence="15 16">YPD9-1</strain>
    </source>
</reference>
<dbReference type="InterPro" id="IPR004358">
    <property type="entry name" value="Sig_transdc_His_kin-like_C"/>
</dbReference>
<dbReference type="PRINTS" id="PR00344">
    <property type="entry name" value="BCTRLSENSOR"/>
</dbReference>
<dbReference type="InterPro" id="IPR003594">
    <property type="entry name" value="HATPase_dom"/>
</dbReference>
<dbReference type="Gene3D" id="1.10.287.560">
    <property type="entry name" value="Histidine kinase CheA-like, homodimeric domain"/>
    <property type="match status" value="1"/>
</dbReference>
<keyword evidence="8" id="KW-0418">Kinase</keyword>
<evidence type="ECO:0000256" key="2">
    <source>
        <dbReference type="ARBA" id="ARBA00012438"/>
    </source>
</evidence>
<dbReference type="PROSITE" id="PS50851">
    <property type="entry name" value="CHEW"/>
    <property type="match status" value="2"/>
</dbReference>
<dbReference type="Pfam" id="PF07194">
    <property type="entry name" value="P2"/>
    <property type="match status" value="1"/>
</dbReference>
<dbReference type="InterPro" id="IPR036641">
    <property type="entry name" value="HPT_dom_sf"/>
</dbReference>
<evidence type="ECO:0000256" key="1">
    <source>
        <dbReference type="ARBA" id="ARBA00000085"/>
    </source>
</evidence>
<sequence length="874" mass="97735">MTTDHTNSAYLGVYLDELEEQLQILDEECLRLEQEGAMAETIQRMFRAAHTLKGSSAAMGFHSIQDITHKVETVFDGIRSGRLAVESKLIDTVFAALDVLRLLKGAILTGNMHEVDASAVVQRLEHFARAIENGGSEGSSVASVASGDADAGEAYSAMDGVEENPWIRLDDYQQEAVRAAIENGYKVQAVYARLQPDAAMKPIRALLIYNNLRELGEIIVTFPDAEALEKDENYQGYLMFILITTESEQAIIHCMNQIAQIDTFHIQAVTPCNLDAFEKGTRIEVVQSEWKQESLHELSERTVSDAETKVKVNPTVRVDVERLERLMNYVGELIIDNTRLHEVKNRLHTHYRDDSDVALLSDISNHLSRVISELQDGMMKTRMLPIEQLFSRFPRVVRDIAQKSEKEIEFIMEGKETELDRTLIEELGDPILHILRNAADHGLEKADERMKSGKPAKGRIVLKAAHQENQIVITITDDGRGIDPQRIKQSAINKGFITEAEAAKMTDRELIFLIFHAGFSTASSVTDLSGRGVGMDIVRSHIEKLNGIIDIHTKLGEGTEFTIKLPLTLAIIRSLLIKLANQTFAVPLVNVIEILRLSSEEIRHLQGQEVCVIRGSVFPLVRVHKRLGITSSAVSKHKRLFVVMLGIADKRVCLVVDGLVGNQEIVIKTLGSYVGNVPYIAGSTILGNGNVALILDVGSLVREEGSMPVAGHQDLLKEVGDRREERQLVTFTLDQVRYALDIRSVREIITVPYISKLVSTPEHVLGIIKLRGNTLPVLDLRSHFQLTKQEHTRKTRIIVVELYGKEFGLLVDQVTEVSKIRHDELVPVPKELVELGRDLIDQVYERDGRFVMLLLLERLVPLQQLEGLAAHAFA</sequence>
<dbReference type="InterPro" id="IPR051315">
    <property type="entry name" value="Bact_Chemotaxis_CheA"/>
</dbReference>
<dbReference type="Gene3D" id="2.40.50.180">
    <property type="entry name" value="CheA-289, Domain 4"/>
    <property type="match status" value="1"/>
</dbReference>
<dbReference type="EMBL" id="CP090978">
    <property type="protein sequence ID" value="UJF32884.1"/>
    <property type="molecule type" value="Genomic_DNA"/>
</dbReference>
<dbReference type="SUPFAM" id="SSF47384">
    <property type="entry name" value="Homodimeric domain of signal transducing histidine kinase"/>
    <property type="match status" value="1"/>
</dbReference>
<dbReference type="SMART" id="SM00073">
    <property type="entry name" value="HPT"/>
    <property type="match status" value="1"/>
</dbReference>
<keyword evidence="10" id="KW-0902">Two-component regulatory system</keyword>
<feature type="domain" description="HPt" evidence="14">
    <location>
        <begin position="3"/>
        <end position="107"/>
    </location>
</feature>
<evidence type="ECO:0000256" key="8">
    <source>
        <dbReference type="ARBA" id="ARBA00022777"/>
    </source>
</evidence>
<feature type="domain" description="CheW-like" evidence="13">
    <location>
        <begin position="725"/>
        <end position="865"/>
    </location>
</feature>
<dbReference type="InterPro" id="IPR035891">
    <property type="entry name" value="CheY-binding_CheA"/>
</dbReference>
<evidence type="ECO:0000259" key="14">
    <source>
        <dbReference type="PROSITE" id="PS50894"/>
    </source>
</evidence>
<protein>
    <recommendedName>
        <fullName evidence="3">Chemotaxis protein CheA</fullName>
        <ecNumber evidence="2">2.7.13.3</ecNumber>
    </recommendedName>
</protein>
<dbReference type="InterPro" id="IPR002545">
    <property type="entry name" value="CheW-lke_dom"/>
</dbReference>
<dbReference type="SUPFAM" id="SSF55874">
    <property type="entry name" value="ATPase domain of HSP90 chaperone/DNA topoisomerase II/histidine kinase"/>
    <property type="match status" value="1"/>
</dbReference>
<dbReference type="EC" id="2.7.13.3" evidence="2"/>
<evidence type="ECO:0000259" key="12">
    <source>
        <dbReference type="PROSITE" id="PS50109"/>
    </source>
</evidence>
<feature type="domain" description="Histidine kinase" evidence="12">
    <location>
        <begin position="364"/>
        <end position="569"/>
    </location>
</feature>
<evidence type="ECO:0000256" key="3">
    <source>
        <dbReference type="ARBA" id="ARBA00021495"/>
    </source>
</evidence>
<dbReference type="Gene3D" id="2.30.30.40">
    <property type="entry name" value="SH3 Domains"/>
    <property type="match status" value="2"/>
</dbReference>
<dbReference type="InterPro" id="IPR004105">
    <property type="entry name" value="CheA-like_dim"/>
</dbReference>
<evidence type="ECO:0000256" key="10">
    <source>
        <dbReference type="ARBA" id="ARBA00023012"/>
    </source>
</evidence>
<dbReference type="InterPro" id="IPR036890">
    <property type="entry name" value="HATPase_C_sf"/>
</dbReference>
<proteinExistence type="predicted"/>
<dbReference type="SMART" id="SM00387">
    <property type="entry name" value="HATPase_c"/>
    <property type="match status" value="1"/>
</dbReference>
<dbReference type="Pfam" id="PF01627">
    <property type="entry name" value="Hpt"/>
    <property type="match status" value="1"/>
</dbReference>
<keyword evidence="9" id="KW-0067">ATP-binding</keyword>
<dbReference type="CDD" id="cd00088">
    <property type="entry name" value="HPT"/>
    <property type="match status" value="1"/>
</dbReference>
<dbReference type="Pfam" id="PF02518">
    <property type="entry name" value="HATPase_c"/>
    <property type="match status" value="1"/>
</dbReference>
<dbReference type="Pfam" id="PF02895">
    <property type="entry name" value="H-kinase_dim"/>
    <property type="match status" value="1"/>
</dbReference>
<dbReference type="CDD" id="cd00731">
    <property type="entry name" value="CheA_reg"/>
    <property type="match status" value="1"/>
</dbReference>
<evidence type="ECO:0000256" key="11">
    <source>
        <dbReference type="PROSITE-ProRule" id="PRU00110"/>
    </source>
</evidence>
<gene>
    <name evidence="15" type="ORF">L0M14_25445</name>
</gene>
<keyword evidence="6" id="KW-0808">Transferase</keyword>
<keyword evidence="7" id="KW-0547">Nucleotide-binding</keyword>
<dbReference type="InterPro" id="IPR008207">
    <property type="entry name" value="Sig_transdc_His_kin_Hpt_dom"/>
</dbReference>
<evidence type="ECO:0000256" key="9">
    <source>
        <dbReference type="ARBA" id="ARBA00022840"/>
    </source>
</evidence>
<dbReference type="InterPro" id="IPR010808">
    <property type="entry name" value="CheA_P2-bd"/>
</dbReference>
<dbReference type="InterPro" id="IPR036097">
    <property type="entry name" value="HisK_dim/P_sf"/>
</dbReference>
<dbReference type="InterPro" id="IPR037006">
    <property type="entry name" value="CheA-like_homodim_sf"/>
</dbReference>
<evidence type="ECO:0000259" key="13">
    <source>
        <dbReference type="PROSITE" id="PS50851"/>
    </source>
</evidence>
<dbReference type="PROSITE" id="PS50894">
    <property type="entry name" value="HPT"/>
    <property type="match status" value="1"/>
</dbReference>
<dbReference type="Pfam" id="PF01584">
    <property type="entry name" value="CheW"/>
    <property type="match status" value="2"/>
</dbReference>
<dbReference type="SUPFAM" id="SSF50341">
    <property type="entry name" value="CheW-like"/>
    <property type="match status" value="2"/>
</dbReference>
<keyword evidence="4" id="KW-0145">Chemotaxis</keyword>
<keyword evidence="16" id="KW-1185">Reference proteome</keyword>
<evidence type="ECO:0000256" key="4">
    <source>
        <dbReference type="ARBA" id="ARBA00022500"/>
    </source>
</evidence>